<sequence length="104" mass="11534">MMILVQMNFDFPIEMMGDALTEGAKSLAESINQEPGFLSKIWIENSETAESGGIYLFKDRESAENYVAMHCARVEAMGAKNISVKYFSVNEPLSAINQFTVASK</sequence>
<keyword evidence="2" id="KW-1185">Reference proteome</keyword>
<proteinExistence type="predicted"/>
<keyword evidence="1" id="KW-0560">Oxidoreductase</keyword>
<comment type="caution">
    <text evidence="1">The sequence shown here is derived from an EMBL/GenBank/DDBJ whole genome shotgun (WGS) entry which is preliminary data.</text>
</comment>
<name>A0A2U2AJH6_9GAMM</name>
<dbReference type="EMBL" id="QEWR01000004">
    <property type="protein sequence ID" value="PWD82735.1"/>
    <property type="molecule type" value="Genomic_DNA"/>
</dbReference>
<dbReference type="PANTHER" id="PTHR39169:SF1">
    <property type="entry name" value="MONOOXYGENASE YDHR-RELATED"/>
    <property type="match status" value="1"/>
</dbReference>
<dbReference type="Pfam" id="PF08803">
    <property type="entry name" value="ydhR"/>
    <property type="match status" value="1"/>
</dbReference>
<keyword evidence="1" id="KW-0503">Monooxygenase</keyword>
<dbReference type="NCBIfam" id="NF008333">
    <property type="entry name" value="PRK11118.1"/>
    <property type="match status" value="1"/>
</dbReference>
<dbReference type="Gene3D" id="3.30.70.100">
    <property type="match status" value="1"/>
</dbReference>
<gene>
    <name evidence="1" type="ORF">DC082_08990</name>
</gene>
<accession>A0A2U2AJH6</accession>
<dbReference type="SUPFAM" id="SSF54909">
    <property type="entry name" value="Dimeric alpha+beta barrel"/>
    <property type="match status" value="1"/>
</dbReference>
<dbReference type="Proteomes" id="UP000244948">
    <property type="component" value="Unassembled WGS sequence"/>
</dbReference>
<evidence type="ECO:0000313" key="1">
    <source>
        <dbReference type="EMBL" id="PWD82735.1"/>
    </source>
</evidence>
<dbReference type="InterPro" id="IPR014910">
    <property type="entry name" value="YdhR"/>
</dbReference>
<protein>
    <submittedName>
        <fullName evidence="1">Monooxygenase</fullName>
    </submittedName>
</protein>
<reference evidence="1 2" key="1">
    <citation type="journal article" date="2018" name="Genome Announc.">
        <title>Ignatzschineria cameli sp. nov., isolated from necrotic foot tissue of dromedaries (Camelus dromedarius) and associated maggots (Wohlfahrtia species) in Dubai.</title>
        <authorList>
            <person name="Tsang C.C."/>
            <person name="Tang J.Y."/>
            <person name="Fong J.Y."/>
            <person name="Kinne J."/>
            <person name="Lee H.H."/>
            <person name="Joseph M."/>
            <person name="Jose S."/>
            <person name="Schuster R.K."/>
            <person name="Tang Y."/>
            <person name="Sivakumar S."/>
            <person name="Chen J.H."/>
            <person name="Teng J.L."/>
            <person name="Lau S.K."/>
            <person name="Wernery U."/>
            <person name="Woo P.C."/>
        </authorList>
    </citation>
    <scope>NUCLEOTIDE SEQUENCE [LARGE SCALE GENOMIC DNA]</scope>
    <source>
        <strain evidence="1 2">KCTC 22643</strain>
    </source>
</reference>
<dbReference type="GO" id="GO:0004497">
    <property type="term" value="F:monooxygenase activity"/>
    <property type="evidence" value="ECO:0007669"/>
    <property type="project" value="UniProtKB-KW"/>
</dbReference>
<dbReference type="AlphaFoldDB" id="A0A2U2AJH6"/>
<dbReference type="PANTHER" id="PTHR39169">
    <property type="match status" value="1"/>
</dbReference>
<dbReference type="InterPro" id="IPR011008">
    <property type="entry name" value="Dimeric_a/b-barrel"/>
</dbReference>
<organism evidence="1 2">
    <name type="scientific">Ignatzschineria indica</name>
    <dbReference type="NCBI Taxonomy" id="472583"/>
    <lineage>
        <taxon>Bacteria</taxon>
        <taxon>Pseudomonadati</taxon>
        <taxon>Pseudomonadota</taxon>
        <taxon>Gammaproteobacteria</taxon>
        <taxon>Cardiobacteriales</taxon>
        <taxon>Ignatzschineriaceae</taxon>
        <taxon>Ignatzschineria</taxon>
    </lineage>
</organism>
<evidence type="ECO:0000313" key="2">
    <source>
        <dbReference type="Proteomes" id="UP000244948"/>
    </source>
</evidence>